<feature type="compositionally biased region" description="Pro residues" evidence="11">
    <location>
        <begin position="96"/>
        <end position="108"/>
    </location>
</feature>
<comment type="function">
    <text evidence="10">Involved in protein export. Participates in an early event of protein translocation.</text>
</comment>
<evidence type="ECO:0000256" key="7">
    <source>
        <dbReference type="ARBA" id="ARBA00022989"/>
    </source>
</evidence>
<keyword evidence="9 10" id="KW-0472">Membrane</keyword>
<evidence type="ECO:0000256" key="1">
    <source>
        <dbReference type="ARBA" id="ARBA00004651"/>
    </source>
</evidence>
<feature type="region of interest" description="Disordered" evidence="11">
    <location>
        <begin position="84"/>
        <end position="117"/>
    </location>
</feature>
<evidence type="ECO:0000313" key="13">
    <source>
        <dbReference type="Proteomes" id="UP000235460"/>
    </source>
</evidence>
<accession>A0A2N7PQP7</accession>
<evidence type="ECO:0000256" key="3">
    <source>
        <dbReference type="ARBA" id="ARBA00022448"/>
    </source>
</evidence>
<keyword evidence="4 10" id="KW-1003">Cell membrane</keyword>
<evidence type="ECO:0000256" key="8">
    <source>
        <dbReference type="ARBA" id="ARBA00023010"/>
    </source>
</evidence>
<keyword evidence="6 10" id="KW-0653">Protein transport</keyword>
<evidence type="ECO:0000256" key="9">
    <source>
        <dbReference type="ARBA" id="ARBA00023136"/>
    </source>
</evidence>
<reference evidence="12 13" key="1">
    <citation type="submission" date="2018-01" db="EMBL/GenBank/DDBJ databases">
        <title>Metagenomic assembled genomes from two thermal pools in the Uzon Caldera, Kamchatka, Russia.</title>
        <authorList>
            <person name="Wilkins L."/>
            <person name="Ettinger C."/>
        </authorList>
    </citation>
    <scope>NUCLEOTIDE SEQUENCE [LARGE SCALE GENOMIC DNA]</scope>
    <source>
        <strain evidence="12">ZAV-08</strain>
    </source>
</reference>
<dbReference type="InterPro" id="IPR004692">
    <property type="entry name" value="SecG"/>
</dbReference>
<keyword evidence="7 10" id="KW-1133">Transmembrane helix</keyword>
<protein>
    <recommendedName>
        <fullName evidence="10">Protein-export membrane protein SecG</fullName>
    </recommendedName>
</protein>
<dbReference type="GO" id="GO:0015450">
    <property type="term" value="F:protein-transporting ATPase activity"/>
    <property type="evidence" value="ECO:0007669"/>
    <property type="project" value="UniProtKB-UniRule"/>
</dbReference>
<keyword evidence="3 10" id="KW-0813">Transport</keyword>
<proteinExistence type="inferred from homology"/>
<evidence type="ECO:0000313" key="12">
    <source>
        <dbReference type="EMBL" id="PMP69267.1"/>
    </source>
</evidence>
<feature type="transmembrane region" description="Helical" evidence="10">
    <location>
        <begin position="51"/>
        <end position="72"/>
    </location>
</feature>
<evidence type="ECO:0000256" key="10">
    <source>
        <dbReference type="RuleBase" id="RU365087"/>
    </source>
</evidence>
<dbReference type="PRINTS" id="PR01651">
    <property type="entry name" value="SECGEXPORT"/>
</dbReference>
<dbReference type="PANTHER" id="PTHR34182">
    <property type="entry name" value="PROTEIN-EXPORT MEMBRANE PROTEIN SECG"/>
    <property type="match status" value="1"/>
</dbReference>
<evidence type="ECO:0000256" key="6">
    <source>
        <dbReference type="ARBA" id="ARBA00022927"/>
    </source>
</evidence>
<dbReference type="GO" id="GO:0065002">
    <property type="term" value="P:intracellular protein transmembrane transport"/>
    <property type="evidence" value="ECO:0007669"/>
    <property type="project" value="TreeGrafter"/>
</dbReference>
<dbReference type="AlphaFoldDB" id="A0A2N7PQP7"/>
<evidence type="ECO:0000256" key="11">
    <source>
        <dbReference type="SAM" id="MobiDB-lite"/>
    </source>
</evidence>
<keyword evidence="5 10" id="KW-0812">Transmembrane</keyword>
<dbReference type="GO" id="GO:0005886">
    <property type="term" value="C:plasma membrane"/>
    <property type="evidence" value="ECO:0007669"/>
    <property type="project" value="UniProtKB-SubCell"/>
</dbReference>
<dbReference type="NCBIfam" id="TIGR00810">
    <property type="entry name" value="secG"/>
    <property type="match status" value="1"/>
</dbReference>
<dbReference type="PANTHER" id="PTHR34182:SF1">
    <property type="entry name" value="PROTEIN-EXPORT MEMBRANE PROTEIN SECG"/>
    <property type="match status" value="1"/>
</dbReference>
<dbReference type="GO" id="GO:0009306">
    <property type="term" value="P:protein secretion"/>
    <property type="evidence" value="ECO:0007669"/>
    <property type="project" value="UniProtKB-UniRule"/>
</dbReference>
<dbReference type="Pfam" id="PF03840">
    <property type="entry name" value="SecG"/>
    <property type="match status" value="1"/>
</dbReference>
<gene>
    <name evidence="12" type="primary">secG</name>
    <name evidence="12" type="ORF">C0190_00185</name>
</gene>
<name>A0A2N7PQP7_9BACT</name>
<evidence type="ECO:0000256" key="4">
    <source>
        <dbReference type="ARBA" id="ARBA00022475"/>
    </source>
</evidence>
<evidence type="ECO:0000256" key="5">
    <source>
        <dbReference type="ARBA" id="ARBA00022692"/>
    </source>
</evidence>
<comment type="caution">
    <text evidence="10">Lacks conserved residue(s) required for the propagation of feature annotation.</text>
</comment>
<sequence>METFLIVFQIVLAVLIILIVLVNVTKGSEYGAVFRGAEAIFGGAGPTNFLNKVTMILVLLFFLNSVLLTKVFTEKHKPLIFKTGLPPASASNKTLPPIPPSIPTPPKEPLSIPKSNK</sequence>
<evidence type="ECO:0000256" key="2">
    <source>
        <dbReference type="ARBA" id="ARBA00008445"/>
    </source>
</evidence>
<organism evidence="12 13">
    <name type="scientific">Thermodesulfobacterium geofontis</name>
    <dbReference type="NCBI Taxonomy" id="1295609"/>
    <lineage>
        <taxon>Bacteria</taxon>
        <taxon>Pseudomonadati</taxon>
        <taxon>Thermodesulfobacteriota</taxon>
        <taxon>Thermodesulfobacteria</taxon>
        <taxon>Thermodesulfobacteriales</taxon>
        <taxon>Thermodesulfobacteriaceae</taxon>
        <taxon>Thermodesulfobacterium</taxon>
    </lineage>
</organism>
<comment type="similarity">
    <text evidence="2 10">Belongs to the SecG family.</text>
</comment>
<comment type="subcellular location">
    <subcellularLocation>
        <location evidence="1 10">Cell membrane</location>
        <topology evidence="1 10">Multi-pass membrane protein</topology>
    </subcellularLocation>
</comment>
<dbReference type="Proteomes" id="UP000235460">
    <property type="component" value="Unassembled WGS sequence"/>
</dbReference>
<dbReference type="EMBL" id="PNIK01000001">
    <property type="protein sequence ID" value="PMP69267.1"/>
    <property type="molecule type" value="Genomic_DNA"/>
</dbReference>
<comment type="caution">
    <text evidence="12">The sequence shown here is derived from an EMBL/GenBank/DDBJ whole genome shotgun (WGS) entry which is preliminary data.</text>
</comment>
<dbReference type="GO" id="GO:0043952">
    <property type="term" value="P:protein transport by the Sec complex"/>
    <property type="evidence" value="ECO:0007669"/>
    <property type="project" value="TreeGrafter"/>
</dbReference>
<keyword evidence="8 10" id="KW-0811">Translocation</keyword>